<evidence type="ECO:0008006" key="4">
    <source>
        <dbReference type="Google" id="ProtNLM"/>
    </source>
</evidence>
<sequence length="237" mass="24923">MPRARTIPLVAFYTGLVTVSTLIFTVYVPATRGYFNIGESAVYLVALLAGPYVGAFAGGVGSMLADLSLGYLFFAPATLVIKGIEGGVLGILAKKAPSLSNRSWRLLSAGVAMILSASIFIVGRSYYVGSSELSIGLPGFSSTLSIALTELFWAGVAAASFAALVVISFMVRPEVGWLVLSCSISGSLMVLGYYLYEQFVLGYVAIAEVPFNIGQVLVGIMVSVPAYNSLKALRSTK</sequence>
<dbReference type="Gene3D" id="1.10.1760.20">
    <property type="match status" value="1"/>
</dbReference>
<name>A0A523BES8_9CREN</name>
<feature type="transmembrane region" description="Helical" evidence="1">
    <location>
        <begin position="6"/>
        <end position="30"/>
    </location>
</feature>
<dbReference type="Proteomes" id="UP000315399">
    <property type="component" value="Unassembled WGS sequence"/>
</dbReference>
<evidence type="ECO:0000313" key="2">
    <source>
        <dbReference type="EMBL" id="TDA39438.1"/>
    </source>
</evidence>
<dbReference type="PANTHER" id="PTHR37815">
    <property type="entry name" value="UPF0397 PROTEIN BC_2624-RELATED"/>
    <property type="match status" value="1"/>
</dbReference>
<gene>
    <name evidence="2" type="ORF">DSO08_02215</name>
</gene>
<accession>A0A523BES8</accession>
<feature type="transmembrane region" description="Helical" evidence="1">
    <location>
        <begin position="202"/>
        <end position="227"/>
    </location>
</feature>
<dbReference type="Pfam" id="PF07155">
    <property type="entry name" value="ECF-ribofla_trS"/>
    <property type="match status" value="1"/>
</dbReference>
<comment type="caution">
    <text evidence="2">The sequence shown here is derived from an EMBL/GenBank/DDBJ whole genome shotgun (WGS) entry which is preliminary data.</text>
</comment>
<proteinExistence type="predicted"/>
<evidence type="ECO:0000256" key="1">
    <source>
        <dbReference type="SAM" id="Phobius"/>
    </source>
</evidence>
<keyword evidence="1" id="KW-1133">Transmembrane helix</keyword>
<dbReference type="PANTHER" id="PTHR37815:SF3">
    <property type="entry name" value="UPF0397 PROTEIN SPR0429"/>
    <property type="match status" value="1"/>
</dbReference>
<keyword evidence="1" id="KW-0472">Membrane</keyword>
<reference evidence="2 3" key="1">
    <citation type="journal article" date="2019" name="Nat. Microbiol.">
        <title>Expanding anaerobic alkane metabolism in the domain of Archaea.</title>
        <authorList>
            <person name="Wang Y."/>
            <person name="Wegener G."/>
            <person name="Hou J."/>
            <person name="Wang F."/>
            <person name="Xiao X."/>
        </authorList>
    </citation>
    <scope>NUCLEOTIDE SEQUENCE [LARGE SCALE GENOMIC DNA]</scope>
    <source>
        <strain evidence="2">WYZ-LMO10</strain>
    </source>
</reference>
<feature type="transmembrane region" description="Helical" evidence="1">
    <location>
        <begin position="147"/>
        <end position="170"/>
    </location>
</feature>
<dbReference type="AlphaFoldDB" id="A0A523BES8"/>
<feature type="transmembrane region" description="Helical" evidence="1">
    <location>
        <begin position="42"/>
        <end position="65"/>
    </location>
</feature>
<dbReference type="InterPro" id="IPR009825">
    <property type="entry name" value="ECF_substrate-spec-like"/>
</dbReference>
<dbReference type="GO" id="GO:0016020">
    <property type="term" value="C:membrane"/>
    <property type="evidence" value="ECO:0007669"/>
    <property type="project" value="InterPro"/>
</dbReference>
<feature type="transmembrane region" description="Helical" evidence="1">
    <location>
        <begin position="71"/>
        <end position="92"/>
    </location>
</feature>
<protein>
    <recommendedName>
        <fullName evidence="4">ECF transporter S component</fullName>
    </recommendedName>
</protein>
<feature type="transmembrane region" description="Helical" evidence="1">
    <location>
        <begin position="104"/>
        <end position="127"/>
    </location>
</feature>
<dbReference type="EMBL" id="QNVH01000013">
    <property type="protein sequence ID" value="TDA39438.1"/>
    <property type="molecule type" value="Genomic_DNA"/>
</dbReference>
<organism evidence="2 3">
    <name type="scientific">Thermoproteota archaeon</name>
    <dbReference type="NCBI Taxonomy" id="2056631"/>
    <lineage>
        <taxon>Archaea</taxon>
        <taxon>Thermoproteota</taxon>
    </lineage>
</organism>
<keyword evidence="1" id="KW-0812">Transmembrane</keyword>
<evidence type="ECO:0000313" key="3">
    <source>
        <dbReference type="Proteomes" id="UP000315399"/>
    </source>
</evidence>
<feature type="transmembrane region" description="Helical" evidence="1">
    <location>
        <begin position="177"/>
        <end position="196"/>
    </location>
</feature>